<dbReference type="SUPFAM" id="SSF46938">
    <property type="entry name" value="CRAL/TRIO N-terminal domain"/>
    <property type="match status" value="1"/>
</dbReference>
<dbReference type="Gene3D" id="2.60.120.680">
    <property type="entry name" value="GOLD domain"/>
    <property type="match status" value="1"/>
</dbReference>
<dbReference type="EMBL" id="CAMXCT020004001">
    <property type="protein sequence ID" value="CAL1160617.1"/>
    <property type="molecule type" value="Genomic_DNA"/>
</dbReference>
<name>A0A9P1GDZ4_9DINO</name>
<evidence type="ECO:0000313" key="5">
    <source>
        <dbReference type="Proteomes" id="UP001152797"/>
    </source>
</evidence>
<keyword evidence="5" id="KW-1185">Reference proteome</keyword>
<proteinExistence type="predicted"/>
<dbReference type="SUPFAM" id="SSF52087">
    <property type="entry name" value="CRAL/TRIO domain"/>
    <property type="match status" value="1"/>
</dbReference>
<dbReference type="PANTHER" id="PTHR45657:SF1">
    <property type="entry name" value="CRAL-TRIO DOMAIN-CONTAINING PROTEIN YKL091C-RELATED"/>
    <property type="match status" value="1"/>
</dbReference>
<gene>
    <name evidence="3" type="ORF">C1SCF055_LOCUS32807</name>
</gene>
<dbReference type="InterPro" id="IPR051026">
    <property type="entry name" value="PI/PC_transfer"/>
</dbReference>
<feature type="region of interest" description="Disordered" evidence="1">
    <location>
        <begin position="26"/>
        <end position="57"/>
    </location>
</feature>
<dbReference type="InterPro" id="IPR036865">
    <property type="entry name" value="CRAL-TRIO_dom_sf"/>
</dbReference>
<dbReference type="PROSITE" id="PS50191">
    <property type="entry name" value="CRAL_TRIO"/>
    <property type="match status" value="1"/>
</dbReference>
<dbReference type="EMBL" id="CAMXCT030004001">
    <property type="protein sequence ID" value="CAL4794554.1"/>
    <property type="molecule type" value="Genomic_DNA"/>
</dbReference>
<dbReference type="CDD" id="cd00170">
    <property type="entry name" value="SEC14"/>
    <property type="match status" value="1"/>
</dbReference>
<dbReference type="EMBL" id="CAMXCT010004001">
    <property type="protein sequence ID" value="CAI4007242.1"/>
    <property type="molecule type" value="Genomic_DNA"/>
</dbReference>
<feature type="compositionally biased region" description="Basic and acidic residues" evidence="1">
    <location>
        <begin position="27"/>
        <end position="45"/>
    </location>
</feature>
<comment type="caution">
    <text evidence="3">The sequence shown here is derived from an EMBL/GenBank/DDBJ whole genome shotgun (WGS) entry which is preliminary data.</text>
</comment>
<dbReference type="OrthoDB" id="1434354at2759"/>
<dbReference type="Gene3D" id="3.40.525.10">
    <property type="entry name" value="CRAL-TRIO lipid binding domain"/>
    <property type="match status" value="1"/>
</dbReference>
<dbReference type="AlphaFoldDB" id="A0A9P1GDZ4"/>
<evidence type="ECO:0000256" key="1">
    <source>
        <dbReference type="SAM" id="MobiDB-lite"/>
    </source>
</evidence>
<dbReference type="SUPFAM" id="SSF101576">
    <property type="entry name" value="Supernatant protein factor (SPF), C-terminal domain"/>
    <property type="match status" value="1"/>
</dbReference>
<dbReference type="PANTHER" id="PTHR45657">
    <property type="entry name" value="CRAL-TRIO DOMAIN-CONTAINING PROTEIN YKL091C-RELATED"/>
    <property type="match status" value="1"/>
</dbReference>
<organism evidence="3">
    <name type="scientific">Cladocopium goreaui</name>
    <dbReference type="NCBI Taxonomy" id="2562237"/>
    <lineage>
        <taxon>Eukaryota</taxon>
        <taxon>Sar</taxon>
        <taxon>Alveolata</taxon>
        <taxon>Dinophyceae</taxon>
        <taxon>Suessiales</taxon>
        <taxon>Symbiodiniaceae</taxon>
        <taxon>Cladocopium</taxon>
    </lineage>
</organism>
<evidence type="ECO:0000313" key="4">
    <source>
        <dbReference type="EMBL" id="CAL4794554.1"/>
    </source>
</evidence>
<reference evidence="3" key="1">
    <citation type="submission" date="2022-10" db="EMBL/GenBank/DDBJ databases">
        <authorList>
            <person name="Chen Y."/>
            <person name="Dougan E. K."/>
            <person name="Chan C."/>
            <person name="Rhodes N."/>
            <person name="Thang M."/>
        </authorList>
    </citation>
    <scope>NUCLEOTIDE SEQUENCE</scope>
</reference>
<sequence length="472" mass="53620">MGGQMSGHVFCFGCFDGLQRKKLTHPGFEKLEPRESSREPREVRRPSKPHVPVAPAAEPPRRRCWCCRRAKRPSKSSSMGAYSCEDGVACPTLDELDAAQRGMLQEMRSRVQKLQWPKRHDLWFKRFLAHKKWNLEKAMAAYVDMEEWRREVGADHILREYPDGKLNSVLPVDITGFYPYSVDKTGRLVIWMRTGHVPWWRSLFERTDEALRAQLWAGEWIYAQQAQLAKLTGIWHERAVVLVDLSDLDFNYFQGLSSCSRARRRGAQQTTAQYYPGVVDKAYLLHAPGFASRAWSVLKYFLSEKLMDKAQMVSSEAEMQQMLGDLGAANVPRSLGGTSDGPDLQLPVALMMPRNGWGEMLEAWKPREISIPARSTHHEILVAPGGSVSWQWALVGSSITFQVQRQTGTGATESVLQPTECHFHDLEEPIFGRAMAQTPTEFHFSWDNSASHWSKKLLLRLEVSSSTMGNSP</sequence>
<feature type="domain" description="CRAL-TRIO" evidence="2">
    <location>
        <begin position="162"/>
        <end position="343"/>
    </location>
</feature>
<reference evidence="4 5" key="2">
    <citation type="submission" date="2024-05" db="EMBL/GenBank/DDBJ databases">
        <authorList>
            <person name="Chen Y."/>
            <person name="Shah S."/>
            <person name="Dougan E. K."/>
            <person name="Thang M."/>
            <person name="Chan C."/>
        </authorList>
    </citation>
    <scope>NUCLEOTIDE SEQUENCE [LARGE SCALE GENOMIC DNA]</scope>
</reference>
<protein>
    <submittedName>
        <fullName evidence="4">Sec14 cytosolic factor (Phosphatidylinositol/phosphatidyl-choline transfer protein) (PI/PC TP) (Sporulation-specific protein 20)</fullName>
    </submittedName>
</protein>
<evidence type="ECO:0000313" key="3">
    <source>
        <dbReference type="EMBL" id="CAI4007242.1"/>
    </source>
</evidence>
<evidence type="ECO:0000259" key="2">
    <source>
        <dbReference type="PROSITE" id="PS50191"/>
    </source>
</evidence>
<dbReference type="Proteomes" id="UP001152797">
    <property type="component" value="Unassembled WGS sequence"/>
</dbReference>
<dbReference type="SMART" id="SM00516">
    <property type="entry name" value="SEC14"/>
    <property type="match status" value="1"/>
</dbReference>
<dbReference type="InterPro" id="IPR036273">
    <property type="entry name" value="CRAL/TRIO_N_dom_sf"/>
</dbReference>
<accession>A0A9P1GDZ4</accession>
<dbReference type="InterPro" id="IPR036598">
    <property type="entry name" value="GOLD_dom_sf"/>
</dbReference>
<dbReference type="InterPro" id="IPR001251">
    <property type="entry name" value="CRAL-TRIO_dom"/>
</dbReference>
<dbReference type="Pfam" id="PF00650">
    <property type="entry name" value="CRAL_TRIO"/>
    <property type="match status" value="1"/>
</dbReference>